<dbReference type="Proteomes" id="UP001466933">
    <property type="component" value="Unassembled WGS sequence"/>
</dbReference>
<name>A0ABU9WNW3_9BURK</name>
<dbReference type="InterPro" id="IPR007055">
    <property type="entry name" value="BON_dom"/>
</dbReference>
<protein>
    <submittedName>
        <fullName evidence="3">BON domain-containing protein</fullName>
    </submittedName>
</protein>
<dbReference type="PANTHER" id="PTHR34606:SF15">
    <property type="entry name" value="BON DOMAIN-CONTAINING PROTEIN"/>
    <property type="match status" value="1"/>
</dbReference>
<dbReference type="SMART" id="SM00749">
    <property type="entry name" value="BON"/>
    <property type="match status" value="1"/>
</dbReference>
<sequence>MTIFRLIGGVASVLLIAVNTLALAQVGSGVAANPVSAPSQIDPGPHATRAANRELCRAVRKRLVKERSLDSQNITTICHDGVVTLAGTVPYQREIELAAKTAGQVDGVVSVKNALVLRSFGD</sequence>
<evidence type="ECO:0000313" key="3">
    <source>
        <dbReference type="EMBL" id="MEN2473444.1"/>
    </source>
</evidence>
<feature type="signal peptide" evidence="1">
    <location>
        <begin position="1"/>
        <end position="24"/>
    </location>
</feature>
<dbReference type="RefSeq" id="WP_343494043.1">
    <property type="nucleotide sequence ID" value="NZ_JBCPYA010000012.1"/>
</dbReference>
<gene>
    <name evidence="3" type="ORF">VOI36_26375</name>
</gene>
<dbReference type="Pfam" id="PF04972">
    <property type="entry name" value="BON"/>
    <property type="match status" value="1"/>
</dbReference>
<keyword evidence="1" id="KW-0732">Signal</keyword>
<comment type="caution">
    <text evidence="3">The sequence shown here is derived from an EMBL/GenBank/DDBJ whole genome shotgun (WGS) entry which is preliminary data.</text>
</comment>
<accession>A0ABU9WNW3</accession>
<evidence type="ECO:0000259" key="2">
    <source>
        <dbReference type="PROSITE" id="PS50914"/>
    </source>
</evidence>
<proteinExistence type="predicted"/>
<keyword evidence="4" id="KW-1185">Reference proteome</keyword>
<dbReference type="EMBL" id="JBCPYA010000012">
    <property type="protein sequence ID" value="MEN2473444.1"/>
    <property type="molecule type" value="Genomic_DNA"/>
</dbReference>
<organism evidence="3 4">
    <name type="scientific">Burkholderia theae</name>
    <dbReference type="NCBI Taxonomy" id="3143496"/>
    <lineage>
        <taxon>Bacteria</taxon>
        <taxon>Pseudomonadati</taxon>
        <taxon>Pseudomonadota</taxon>
        <taxon>Betaproteobacteria</taxon>
        <taxon>Burkholderiales</taxon>
        <taxon>Burkholderiaceae</taxon>
        <taxon>Burkholderia</taxon>
    </lineage>
</organism>
<dbReference type="InterPro" id="IPR014004">
    <property type="entry name" value="Transpt-assoc_nodulatn_dom_bac"/>
</dbReference>
<dbReference type="InterPro" id="IPR051686">
    <property type="entry name" value="Lipoprotein_DolP"/>
</dbReference>
<feature type="domain" description="BON" evidence="2">
    <location>
        <begin position="51"/>
        <end position="119"/>
    </location>
</feature>
<dbReference type="PROSITE" id="PS50914">
    <property type="entry name" value="BON"/>
    <property type="match status" value="1"/>
</dbReference>
<evidence type="ECO:0000313" key="4">
    <source>
        <dbReference type="Proteomes" id="UP001466933"/>
    </source>
</evidence>
<dbReference type="PANTHER" id="PTHR34606">
    <property type="entry name" value="BON DOMAIN-CONTAINING PROTEIN"/>
    <property type="match status" value="1"/>
</dbReference>
<feature type="chain" id="PRO_5046238444" evidence="1">
    <location>
        <begin position="25"/>
        <end position="122"/>
    </location>
</feature>
<dbReference type="Gene3D" id="3.30.1340.30">
    <property type="match status" value="1"/>
</dbReference>
<reference evidence="3 4" key="1">
    <citation type="submission" date="2024-05" db="EMBL/GenBank/DDBJ databases">
        <title>Burkholderia sp. Nov. a novel bacteria isolated from rhizosphere soil of Camellia sinensis.</title>
        <authorList>
            <person name="Dong Y."/>
        </authorList>
    </citation>
    <scope>NUCLEOTIDE SEQUENCE [LARGE SCALE GENOMIC DNA]</scope>
    <source>
        <strain evidence="3 4">GS2Y</strain>
    </source>
</reference>
<evidence type="ECO:0000256" key="1">
    <source>
        <dbReference type="SAM" id="SignalP"/>
    </source>
</evidence>